<dbReference type="PROSITE" id="PS50188">
    <property type="entry name" value="B302_SPRY"/>
    <property type="match status" value="1"/>
</dbReference>
<dbReference type="AlphaFoldDB" id="A0A4Z2DYV4"/>
<dbReference type="InterPro" id="IPR006574">
    <property type="entry name" value="PRY"/>
</dbReference>
<gene>
    <name evidence="3" type="primary">A33_3</name>
    <name evidence="3" type="ORF">EYF80_068155</name>
</gene>
<dbReference type="OrthoDB" id="6105938at2759"/>
<proteinExistence type="predicted"/>
<dbReference type="FunFam" id="2.60.120.920:FF:000004">
    <property type="entry name" value="Butyrophilin subfamily 1 member A1"/>
    <property type="match status" value="1"/>
</dbReference>
<name>A0A4Z2DYV4_9TELE</name>
<dbReference type="InterPro" id="IPR003877">
    <property type="entry name" value="SPRY_dom"/>
</dbReference>
<reference evidence="3 4" key="1">
    <citation type="submission" date="2019-03" db="EMBL/GenBank/DDBJ databases">
        <title>First draft genome of Liparis tanakae, snailfish: a comprehensive survey of snailfish specific genes.</title>
        <authorList>
            <person name="Kim W."/>
            <person name="Song I."/>
            <person name="Jeong J.-H."/>
            <person name="Kim D."/>
            <person name="Kim S."/>
            <person name="Ryu S."/>
            <person name="Song J.Y."/>
            <person name="Lee S.K."/>
        </authorList>
    </citation>
    <scope>NUCLEOTIDE SEQUENCE [LARGE SCALE GENOMIC DNA]</scope>
    <source>
        <tissue evidence="3">Muscle</tissue>
    </source>
</reference>
<dbReference type="InterPro" id="IPR043136">
    <property type="entry name" value="B30.2/SPRY_sf"/>
</dbReference>
<dbReference type="SUPFAM" id="SSF49899">
    <property type="entry name" value="Concanavalin A-like lectins/glucanases"/>
    <property type="match status" value="1"/>
</dbReference>
<feature type="compositionally biased region" description="Basic and acidic residues" evidence="1">
    <location>
        <begin position="33"/>
        <end position="53"/>
    </location>
</feature>
<accession>A0A4Z2DYV4</accession>
<dbReference type="Pfam" id="PF00622">
    <property type="entry name" value="SPRY"/>
    <property type="match status" value="1"/>
</dbReference>
<feature type="domain" description="B30.2/SPRY" evidence="2">
    <location>
        <begin position="1"/>
        <end position="195"/>
    </location>
</feature>
<dbReference type="InterPro" id="IPR001870">
    <property type="entry name" value="B30.2/SPRY"/>
</dbReference>
<dbReference type="PANTHER" id="PTHR24103">
    <property type="entry name" value="E3 UBIQUITIN-PROTEIN LIGASE TRIM"/>
    <property type="match status" value="1"/>
</dbReference>
<dbReference type="EMBL" id="SRLO01026138">
    <property type="protein sequence ID" value="TNN21733.1"/>
    <property type="molecule type" value="Genomic_DNA"/>
</dbReference>
<dbReference type="SMART" id="SM00449">
    <property type="entry name" value="SPRY"/>
    <property type="match status" value="1"/>
</dbReference>
<dbReference type="InterPro" id="IPR003879">
    <property type="entry name" value="Butyrophylin_SPRY"/>
</dbReference>
<comment type="caution">
    <text evidence="3">The sequence shown here is derived from an EMBL/GenBank/DDBJ whole genome shotgun (WGS) entry which is preliminary data.</text>
</comment>
<evidence type="ECO:0000256" key="1">
    <source>
        <dbReference type="SAM" id="MobiDB-lite"/>
    </source>
</evidence>
<feature type="region of interest" description="Disordered" evidence="1">
    <location>
        <begin position="33"/>
        <end position="56"/>
    </location>
</feature>
<dbReference type="PRINTS" id="PR01407">
    <property type="entry name" value="BUTYPHLNCDUF"/>
</dbReference>
<keyword evidence="4" id="KW-1185">Reference proteome</keyword>
<protein>
    <submittedName>
        <fullName evidence="3">Zinc-binding protein A33</fullName>
    </submittedName>
</protein>
<dbReference type="CDD" id="cd13733">
    <property type="entry name" value="SPRY_PRY_C-I_1"/>
    <property type="match status" value="1"/>
</dbReference>
<evidence type="ECO:0000313" key="4">
    <source>
        <dbReference type="Proteomes" id="UP000314294"/>
    </source>
</evidence>
<dbReference type="Pfam" id="PF13765">
    <property type="entry name" value="PRY"/>
    <property type="match status" value="1"/>
</dbReference>
<organism evidence="3 4">
    <name type="scientific">Liparis tanakae</name>
    <name type="common">Tanaka's snailfish</name>
    <dbReference type="NCBI Taxonomy" id="230148"/>
    <lineage>
        <taxon>Eukaryota</taxon>
        <taxon>Metazoa</taxon>
        <taxon>Chordata</taxon>
        <taxon>Craniata</taxon>
        <taxon>Vertebrata</taxon>
        <taxon>Euteleostomi</taxon>
        <taxon>Actinopterygii</taxon>
        <taxon>Neopterygii</taxon>
        <taxon>Teleostei</taxon>
        <taxon>Neoteleostei</taxon>
        <taxon>Acanthomorphata</taxon>
        <taxon>Eupercaria</taxon>
        <taxon>Perciformes</taxon>
        <taxon>Cottioidei</taxon>
        <taxon>Cottales</taxon>
        <taxon>Liparidae</taxon>
        <taxon>Liparis</taxon>
    </lineage>
</organism>
<dbReference type="Proteomes" id="UP000314294">
    <property type="component" value="Unassembled WGS sequence"/>
</dbReference>
<dbReference type="SMART" id="SM00589">
    <property type="entry name" value="PRY"/>
    <property type="match status" value="1"/>
</dbReference>
<dbReference type="Gene3D" id="2.60.120.920">
    <property type="match status" value="1"/>
</dbReference>
<evidence type="ECO:0000259" key="2">
    <source>
        <dbReference type="PROSITE" id="PS50188"/>
    </source>
</evidence>
<dbReference type="InterPro" id="IPR013320">
    <property type="entry name" value="ConA-like_dom_sf"/>
</dbReference>
<evidence type="ECO:0000313" key="3">
    <source>
        <dbReference type="EMBL" id="TNN21733.1"/>
    </source>
</evidence>
<sequence length="198" mass="22247">MKTLVAEAEMKRVQKFAVDVTLDPETAHHELILSDDGKQVKHAQVEQPRRPDNPQRFSCPCVLGTQSFSSDKLYYEVQVKQKTDWDVGVARESANRKGDISLSPEDGYWTIWLRNGDEYQANDDPPVVLSLRSRPQKVGVFVDYEEGLVSFYDVEAAALIYSFTGCSFKEKLLPFFSPDVNDDGKNSSPLIISPVGVN</sequence>
<dbReference type="InterPro" id="IPR050143">
    <property type="entry name" value="TRIM/RBCC"/>
</dbReference>